<dbReference type="RefSeq" id="WP_007621341.1">
    <property type="nucleotide sequence ID" value="NZ_BANX01000019.1"/>
</dbReference>
<dbReference type="CDD" id="cd00143">
    <property type="entry name" value="PP2Cc"/>
    <property type="match status" value="1"/>
</dbReference>
<dbReference type="EMBL" id="BANX01000019">
    <property type="protein sequence ID" value="GAC68844.1"/>
    <property type="molecule type" value="Genomic_DNA"/>
</dbReference>
<protein>
    <submittedName>
        <fullName evidence="3">Putative serine/threonine protein phosphatase</fullName>
    </submittedName>
</protein>
<accession>M0QK73</accession>
<dbReference type="Pfam" id="PF13672">
    <property type="entry name" value="PP2C_2"/>
    <property type="match status" value="1"/>
</dbReference>
<proteinExistence type="predicted"/>
<dbReference type="InterPro" id="IPR001932">
    <property type="entry name" value="PPM-type_phosphatase-like_dom"/>
</dbReference>
<dbReference type="SMART" id="SM00331">
    <property type="entry name" value="PP2C_SIG"/>
    <property type="match status" value="1"/>
</dbReference>
<feature type="region of interest" description="Disordered" evidence="1">
    <location>
        <begin position="273"/>
        <end position="299"/>
    </location>
</feature>
<dbReference type="Gene3D" id="3.60.40.10">
    <property type="entry name" value="PPM-type phosphatase domain"/>
    <property type="match status" value="1"/>
</dbReference>
<dbReference type="eggNOG" id="COG0631">
    <property type="taxonomic scope" value="Bacteria"/>
</dbReference>
<evidence type="ECO:0000259" key="2">
    <source>
        <dbReference type="PROSITE" id="PS51746"/>
    </source>
</evidence>
<reference evidence="3 4" key="1">
    <citation type="submission" date="2013-01" db="EMBL/GenBank/DDBJ databases">
        <title>Whole genome shotgun sequence of Gordonia soli NBRC 108243.</title>
        <authorList>
            <person name="Isaki-Nakamura S."/>
            <person name="Hosoyama A."/>
            <person name="Tsuchikane K."/>
            <person name="Ando Y."/>
            <person name="Baba S."/>
            <person name="Ohji S."/>
            <person name="Hamada M."/>
            <person name="Tamura T."/>
            <person name="Yamazoe A."/>
            <person name="Yamazaki S."/>
            <person name="Fujita N."/>
        </authorList>
    </citation>
    <scope>NUCLEOTIDE SEQUENCE [LARGE SCALE GENOMIC DNA]</scope>
    <source>
        <strain evidence="3 4">NBRC 108243</strain>
    </source>
</reference>
<dbReference type="STRING" id="1223545.GS4_19_00340"/>
<dbReference type="OrthoDB" id="9801841at2"/>
<dbReference type="AlphaFoldDB" id="M0QK73"/>
<evidence type="ECO:0000313" key="4">
    <source>
        <dbReference type="Proteomes" id="UP000011666"/>
    </source>
</evidence>
<dbReference type="PANTHER" id="PTHR47992">
    <property type="entry name" value="PROTEIN PHOSPHATASE"/>
    <property type="match status" value="1"/>
</dbReference>
<dbReference type="SMART" id="SM00332">
    <property type="entry name" value="PP2Cc"/>
    <property type="match status" value="1"/>
</dbReference>
<dbReference type="GO" id="GO:0004722">
    <property type="term" value="F:protein serine/threonine phosphatase activity"/>
    <property type="evidence" value="ECO:0007669"/>
    <property type="project" value="InterPro"/>
</dbReference>
<evidence type="ECO:0000256" key="1">
    <source>
        <dbReference type="SAM" id="MobiDB-lite"/>
    </source>
</evidence>
<sequence length="299" mass="31456">MNAATIVRDASRSGTDILGDLRLEWSVACNVGRVRETNEDAALALPGRYLLADGMGGHDSGELASEAALLTLADVEASVDQGETQAALIDLLSTAQTKIGEISTESERRAGTTATGLVLVTHEGRPHWLVLNIGDSRTYRYQAGVLEQLTIDHSQVQEFVDAGFITKEQARVDPRRNVITRALGAGMVEPQADFFSFEALPGDLLLVCSDGLTGELPDEEIEGILADSPDSEVAAEALVDAALGLGAHDNVTVIVVAVHDSVSTAQVAVPDADADRVDADAGTTDEVGEPATVDADDRR</sequence>
<dbReference type="InterPro" id="IPR015655">
    <property type="entry name" value="PP2C"/>
</dbReference>
<gene>
    <name evidence="3" type="ORF">GS4_19_00340</name>
</gene>
<evidence type="ECO:0000313" key="3">
    <source>
        <dbReference type="EMBL" id="GAC68844.1"/>
    </source>
</evidence>
<comment type="caution">
    <text evidence="3">The sequence shown here is derived from an EMBL/GenBank/DDBJ whole genome shotgun (WGS) entry which is preliminary data.</text>
</comment>
<dbReference type="Proteomes" id="UP000011666">
    <property type="component" value="Unassembled WGS sequence"/>
</dbReference>
<dbReference type="PROSITE" id="PS51746">
    <property type="entry name" value="PPM_2"/>
    <property type="match status" value="1"/>
</dbReference>
<name>M0QK73_9ACTN</name>
<dbReference type="InterPro" id="IPR036457">
    <property type="entry name" value="PPM-type-like_dom_sf"/>
</dbReference>
<keyword evidence="4" id="KW-1185">Reference proteome</keyword>
<dbReference type="SUPFAM" id="SSF81606">
    <property type="entry name" value="PP2C-like"/>
    <property type="match status" value="1"/>
</dbReference>
<feature type="domain" description="PPM-type phosphatase" evidence="2">
    <location>
        <begin position="24"/>
        <end position="258"/>
    </location>
</feature>
<organism evidence="3 4">
    <name type="scientific">Gordonia soli NBRC 108243</name>
    <dbReference type="NCBI Taxonomy" id="1223545"/>
    <lineage>
        <taxon>Bacteria</taxon>
        <taxon>Bacillati</taxon>
        <taxon>Actinomycetota</taxon>
        <taxon>Actinomycetes</taxon>
        <taxon>Mycobacteriales</taxon>
        <taxon>Gordoniaceae</taxon>
        <taxon>Gordonia</taxon>
    </lineage>
</organism>